<dbReference type="VEuPathDB" id="FungiDB:jhhlp_005699"/>
<evidence type="ECO:0000313" key="3">
    <source>
        <dbReference type="EMBL" id="PKS07100.1"/>
    </source>
</evidence>
<keyword evidence="2" id="KW-1133">Transmembrane helix</keyword>
<accession>A0A2N3N3T7</accession>
<feature type="compositionally biased region" description="Polar residues" evidence="1">
    <location>
        <begin position="451"/>
        <end position="462"/>
    </location>
</feature>
<keyword evidence="2" id="KW-0472">Membrane</keyword>
<dbReference type="InParanoid" id="A0A2N3N3T7"/>
<keyword evidence="2" id="KW-0812">Transmembrane</keyword>
<evidence type="ECO:0000256" key="1">
    <source>
        <dbReference type="SAM" id="MobiDB-lite"/>
    </source>
</evidence>
<reference evidence="3 4" key="1">
    <citation type="journal article" date="2017" name="G3 (Bethesda)">
        <title>First Draft Genome Sequence of the Pathogenic Fungus Lomentospora prolificans (Formerly Scedosporium prolificans).</title>
        <authorList>
            <person name="Luo R."/>
            <person name="Zimin A."/>
            <person name="Workman R."/>
            <person name="Fan Y."/>
            <person name="Pertea G."/>
            <person name="Grossman N."/>
            <person name="Wear M.P."/>
            <person name="Jia B."/>
            <person name="Miller H."/>
            <person name="Casadevall A."/>
            <person name="Timp W."/>
            <person name="Zhang S.X."/>
            <person name="Salzberg S.L."/>
        </authorList>
    </citation>
    <scope>NUCLEOTIDE SEQUENCE [LARGE SCALE GENOMIC DNA]</scope>
    <source>
        <strain evidence="3 4">JHH-5317</strain>
    </source>
</reference>
<feature type="compositionally biased region" description="Polar residues" evidence="1">
    <location>
        <begin position="1"/>
        <end position="16"/>
    </location>
</feature>
<feature type="region of interest" description="Disordered" evidence="1">
    <location>
        <begin position="226"/>
        <end position="247"/>
    </location>
</feature>
<evidence type="ECO:0000256" key="2">
    <source>
        <dbReference type="SAM" id="Phobius"/>
    </source>
</evidence>
<keyword evidence="4" id="KW-1185">Reference proteome</keyword>
<feature type="region of interest" description="Disordered" evidence="1">
    <location>
        <begin position="1"/>
        <end position="211"/>
    </location>
</feature>
<feature type="compositionally biased region" description="Polar residues" evidence="1">
    <location>
        <begin position="78"/>
        <end position="92"/>
    </location>
</feature>
<protein>
    <submittedName>
        <fullName evidence="3">Uncharacterized protein</fullName>
    </submittedName>
</protein>
<dbReference type="AlphaFoldDB" id="A0A2N3N3T7"/>
<feature type="compositionally biased region" description="Polar residues" evidence="1">
    <location>
        <begin position="581"/>
        <end position="590"/>
    </location>
</feature>
<feature type="compositionally biased region" description="Low complexity" evidence="1">
    <location>
        <begin position="183"/>
        <end position="193"/>
    </location>
</feature>
<feature type="compositionally biased region" description="Pro residues" evidence="1">
    <location>
        <begin position="114"/>
        <end position="128"/>
    </location>
</feature>
<feature type="region of interest" description="Disordered" evidence="1">
    <location>
        <begin position="553"/>
        <end position="666"/>
    </location>
</feature>
<feature type="compositionally biased region" description="Polar residues" evidence="1">
    <location>
        <begin position="199"/>
        <end position="208"/>
    </location>
</feature>
<feature type="compositionally biased region" description="Low complexity" evidence="1">
    <location>
        <begin position="21"/>
        <end position="43"/>
    </location>
</feature>
<name>A0A2N3N3T7_9PEZI</name>
<feature type="compositionally biased region" description="Low complexity" evidence="1">
    <location>
        <begin position="361"/>
        <end position="373"/>
    </location>
</feature>
<proteinExistence type="predicted"/>
<feature type="region of interest" description="Disordered" evidence="1">
    <location>
        <begin position="441"/>
        <end position="465"/>
    </location>
</feature>
<feature type="compositionally biased region" description="Basic and acidic residues" evidence="1">
    <location>
        <begin position="564"/>
        <end position="575"/>
    </location>
</feature>
<gene>
    <name evidence="3" type="ORF">jhhlp_005699</name>
</gene>
<dbReference type="EMBL" id="NLAX01000701">
    <property type="protein sequence ID" value="PKS07100.1"/>
    <property type="molecule type" value="Genomic_DNA"/>
</dbReference>
<feature type="region of interest" description="Disordered" evidence="1">
    <location>
        <begin position="480"/>
        <end position="522"/>
    </location>
</feature>
<feature type="compositionally biased region" description="Low complexity" evidence="1">
    <location>
        <begin position="98"/>
        <end position="113"/>
    </location>
</feature>
<dbReference type="OrthoDB" id="5240840at2759"/>
<evidence type="ECO:0000313" key="4">
    <source>
        <dbReference type="Proteomes" id="UP000233524"/>
    </source>
</evidence>
<feature type="region of interest" description="Disordered" evidence="1">
    <location>
        <begin position="335"/>
        <end position="373"/>
    </location>
</feature>
<dbReference type="STRING" id="41688.A0A2N3N3T7"/>
<dbReference type="Proteomes" id="UP000233524">
    <property type="component" value="Unassembled WGS sequence"/>
</dbReference>
<comment type="caution">
    <text evidence="3">The sequence shown here is derived from an EMBL/GenBank/DDBJ whole genome shotgun (WGS) entry which is preliminary data.</text>
</comment>
<sequence>MSNQIPQDGSFITQLNGRRCTAVPRTNAAPPAATSAVAGNNGNVNGGGAGVGIQSSPTPAVDSSTSVQVQTENEEGAASTTRSPPQLNTPPSEDTIDTPTSTQEQEPVQETQTQPPPPPPLIIAPPSPSTLSFPASLPSPTKVAEGAQSQSPPTPNPPLASSTTDESTAVPDASGQIDVANNQPQQQPDQQAPAPTPTLVTPDNTTPDVVNGNLATTAAGGINGAAAVGEGASDPTTTAVSDGGNRSGAPTAVVAGSVAGGVAVVSIIAFLLWFWRKKAINKRRSSLLTPLTIEPSTLNGNNTEKAYIIERGSVGPTPKAERFKAAVGARLQGFKGRVGGSRSGPSVDLNGASQYDDASTHSRSNSSSLSLSSGDRAVVTGKDRFKDWWSRVTADVNFNWKMRNDRTMDADPAAAVRNVSERKGSQPDFLTLLGMDDKEVQREAQKRQANHSENGSAGSSSHFLGGLNLNFDSPSNPFSDMNALSHDSAKPAPLTVSPRANPFSDANAVSDGSKTAGTKPPTTYVADVRRSRGLGQGRQPSVVDSVCRESVASVDNMGPKRNKFRSDPFDLERPELLGSRQDLTTANMTAAESKGLRGSVNRPKRAHTRDDSFSSKYSSGFSLGDWSDPGPDVGPGSTRWDSPTPEGFRPGSRQRGGSDGSVGKAL</sequence>
<feature type="transmembrane region" description="Helical" evidence="2">
    <location>
        <begin position="252"/>
        <end position="275"/>
    </location>
</feature>
<organism evidence="3 4">
    <name type="scientific">Lomentospora prolificans</name>
    <dbReference type="NCBI Taxonomy" id="41688"/>
    <lineage>
        <taxon>Eukaryota</taxon>
        <taxon>Fungi</taxon>
        <taxon>Dikarya</taxon>
        <taxon>Ascomycota</taxon>
        <taxon>Pezizomycotina</taxon>
        <taxon>Sordariomycetes</taxon>
        <taxon>Hypocreomycetidae</taxon>
        <taxon>Microascales</taxon>
        <taxon>Microascaceae</taxon>
        <taxon>Lomentospora</taxon>
    </lineage>
</organism>
<feature type="compositionally biased region" description="Polar residues" evidence="1">
    <location>
        <begin position="53"/>
        <end position="71"/>
    </location>
</feature>